<dbReference type="OrthoDB" id="2360619at2"/>
<accession>A0A9W5W654</accession>
<proteinExistence type="predicted"/>
<organism evidence="2 3">
    <name type="scientific">Paenibacillus darwinianus</name>
    <dbReference type="NCBI Taxonomy" id="1380763"/>
    <lineage>
        <taxon>Bacteria</taxon>
        <taxon>Bacillati</taxon>
        <taxon>Bacillota</taxon>
        <taxon>Bacilli</taxon>
        <taxon>Bacillales</taxon>
        <taxon>Paenibacillaceae</taxon>
        <taxon>Paenibacillus</taxon>
    </lineage>
</organism>
<feature type="region of interest" description="Disordered" evidence="1">
    <location>
        <begin position="92"/>
        <end position="113"/>
    </location>
</feature>
<evidence type="ECO:0000256" key="1">
    <source>
        <dbReference type="SAM" id="MobiDB-lite"/>
    </source>
</evidence>
<name>A0A9W5W654_9BACL</name>
<dbReference type="Proteomes" id="UP000053750">
    <property type="component" value="Unassembled WGS sequence"/>
</dbReference>
<dbReference type="RefSeq" id="WP_036585493.1">
    <property type="nucleotide sequence ID" value="NZ_KK082186.1"/>
</dbReference>
<evidence type="ECO:0000313" key="3">
    <source>
        <dbReference type="Proteomes" id="UP000053750"/>
    </source>
</evidence>
<protein>
    <submittedName>
        <fullName evidence="2">Uncharacterized protein</fullName>
    </submittedName>
</protein>
<gene>
    <name evidence="2" type="ORF">BG53_08285</name>
</gene>
<evidence type="ECO:0000313" key="2">
    <source>
        <dbReference type="EMBL" id="EXX85493.1"/>
    </source>
</evidence>
<comment type="caution">
    <text evidence="2">The sequence shown here is derived from an EMBL/GenBank/DDBJ whole genome shotgun (WGS) entry which is preliminary data.</text>
</comment>
<keyword evidence="3" id="KW-1185">Reference proteome</keyword>
<sequence>MLTFEQKLAIAGSFPELQRKDVSMKRVNFHYEESAADKTTVVYHLHPSGNGFVYAGLLDGFTMDDKGFVNIRDFNEDELRQLIAASIRSLSEYEPPQPANGKKSAPRQGPWTDAEGHTLTLTFEEDLWYVYAGLNLDAAFESYEEAEAYLREEGFAPKA</sequence>
<reference evidence="2 3" key="1">
    <citation type="submission" date="2014-02" db="EMBL/GenBank/DDBJ databases">
        <title>Genome sequence of Paenibacillus darwinianus reveals adaptive mechanisms for survival in Antarctic soils.</title>
        <authorList>
            <person name="Dsouza M."/>
            <person name="Taylor M.W."/>
            <person name="Turner S.J."/>
            <person name="Aislabie J."/>
        </authorList>
    </citation>
    <scope>NUCLEOTIDE SEQUENCE [LARGE SCALE GENOMIC DNA]</scope>
    <source>
        <strain evidence="2 3">CE1</strain>
    </source>
</reference>
<dbReference type="EMBL" id="JFHU01000223">
    <property type="protein sequence ID" value="EXX85493.1"/>
    <property type="molecule type" value="Genomic_DNA"/>
</dbReference>
<dbReference type="AlphaFoldDB" id="A0A9W5W654"/>